<evidence type="ECO:0000313" key="2">
    <source>
        <dbReference type="Proteomes" id="UP000480684"/>
    </source>
</evidence>
<dbReference type="AlphaFoldDB" id="A0A7C9QSM1"/>
<gene>
    <name evidence="1" type="ORF">G4223_05500</name>
</gene>
<reference evidence="1 2" key="1">
    <citation type="submission" date="2020-02" db="EMBL/GenBank/DDBJ databases">
        <authorList>
            <person name="Dziuba M."/>
            <person name="Kuznetsov B."/>
            <person name="Mardanov A."/>
            <person name="Ravin N."/>
            <person name="Grouzdev D."/>
        </authorList>
    </citation>
    <scope>NUCLEOTIDE SEQUENCE [LARGE SCALE GENOMIC DNA]</scope>
    <source>
        <strain evidence="1 2">SpK</strain>
    </source>
</reference>
<sequence>MAMGTNKVSAIASPGMAAAATARPASGGRNVASVGSAGIESTEFSSQIGVNDNRLWRYDEEQEFNLDHGQDQQKQATPFIVRSANGFKVEEAEETSDAGGSGGKVFLDTLMRGIGIYESNMRRTMPGAVRPGSVLNFRY</sequence>
<protein>
    <submittedName>
        <fullName evidence="1">Uncharacterized protein</fullName>
    </submittedName>
</protein>
<name>A0A7C9QSM1_9PROT</name>
<evidence type="ECO:0000313" key="1">
    <source>
        <dbReference type="EMBL" id="NFV79560.1"/>
    </source>
</evidence>
<dbReference type="Proteomes" id="UP000480684">
    <property type="component" value="Unassembled WGS sequence"/>
</dbReference>
<organism evidence="1 2">
    <name type="scientific">Magnetospirillum aberrantis SpK</name>
    <dbReference type="NCBI Taxonomy" id="908842"/>
    <lineage>
        <taxon>Bacteria</taxon>
        <taxon>Pseudomonadati</taxon>
        <taxon>Pseudomonadota</taxon>
        <taxon>Alphaproteobacteria</taxon>
        <taxon>Rhodospirillales</taxon>
        <taxon>Rhodospirillaceae</taxon>
        <taxon>Magnetospirillum</taxon>
    </lineage>
</organism>
<dbReference type="RefSeq" id="WP_163676163.1">
    <property type="nucleotide sequence ID" value="NZ_JAAIYP010000032.1"/>
</dbReference>
<proteinExistence type="predicted"/>
<accession>A0A7C9QSM1</accession>
<comment type="caution">
    <text evidence="1">The sequence shown here is derived from an EMBL/GenBank/DDBJ whole genome shotgun (WGS) entry which is preliminary data.</text>
</comment>
<keyword evidence="2" id="KW-1185">Reference proteome</keyword>
<dbReference type="EMBL" id="JAAIYP010000032">
    <property type="protein sequence ID" value="NFV79560.1"/>
    <property type="molecule type" value="Genomic_DNA"/>
</dbReference>